<dbReference type="Gene3D" id="3.40.50.410">
    <property type="entry name" value="von Willebrand factor, type A domain"/>
    <property type="match status" value="1"/>
</dbReference>
<feature type="transmembrane region" description="Helical" evidence="2">
    <location>
        <begin position="26"/>
        <end position="46"/>
    </location>
</feature>
<feature type="domain" description="VWFA" evidence="3">
    <location>
        <begin position="111"/>
        <end position="290"/>
    </location>
</feature>
<keyword evidence="2" id="KW-1133">Transmembrane helix</keyword>
<evidence type="ECO:0000259" key="3">
    <source>
        <dbReference type="PROSITE" id="PS50234"/>
    </source>
</evidence>
<organism evidence="4 5">
    <name type="scientific">Vibrio ponticus</name>
    <dbReference type="NCBI Taxonomy" id="265668"/>
    <lineage>
        <taxon>Bacteria</taxon>
        <taxon>Pseudomonadati</taxon>
        <taxon>Pseudomonadota</taxon>
        <taxon>Gammaproteobacteria</taxon>
        <taxon>Vibrionales</taxon>
        <taxon>Vibrionaceae</taxon>
        <taxon>Vibrio</taxon>
    </lineage>
</organism>
<dbReference type="InterPro" id="IPR036465">
    <property type="entry name" value="vWFA_dom_sf"/>
</dbReference>
<evidence type="ECO:0000313" key="4">
    <source>
        <dbReference type="EMBL" id="ROV59941.1"/>
    </source>
</evidence>
<evidence type="ECO:0000313" key="5">
    <source>
        <dbReference type="Proteomes" id="UP000278792"/>
    </source>
</evidence>
<dbReference type="AlphaFoldDB" id="A0A3N3DZN7"/>
<dbReference type="SMART" id="SM00327">
    <property type="entry name" value="VWA"/>
    <property type="match status" value="1"/>
</dbReference>
<accession>A0A3N3DZN7</accession>
<protein>
    <submittedName>
        <fullName evidence="4">VWA domain-containing protein</fullName>
    </submittedName>
</protein>
<dbReference type="Proteomes" id="UP000278792">
    <property type="component" value="Unassembled WGS sequence"/>
</dbReference>
<evidence type="ECO:0000256" key="2">
    <source>
        <dbReference type="SAM" id="Phobius"/>
    </source>
</evidence>
<dbReference type="InterPro" id="IPR002035">
    <property type="entry name" value="VWF_A"/>
</dbReference>
<keyword evidence="2" id="KW-0812">Transmembrane</keyword>
<dbReference type="Pfam" id="PF13519">
    <property type="entry name" value="VWA_2"/>
    <property type="match status" value="1"/>
</dbReference>
<dbReference type="PANTHER" id="PTHR22550">
    <property type="entry name" value="SPORE GERMINATION PROTEIN"/>
    <property type="match status" value="1"/>
</dbReference>
<dbReference type="PANTHER" id="PTHR22550:SF14">
    <property type="entry name" value="VWFA DOMAIN-CONTAINING PROTEIN"/>
    <property type="match status" value="1"/>
</dbReference>
<dbReference type="EMBL" id="RKIK01000029">
    <property type="protein sequence ID" value="ROV59941.1"/>
    <property type="molecule type" value="Genomic_DNA"/>
</dbReference>
<dbReference type="RefSeq" id="WP_123782157.1">
    <property type="nucleotide sequence ID" value="NZ_RKIK01000029.1"/>
</dbReference>
<name>A0A3N3DZN7_9VIBR</name>
<sequence length="586" mass="66050">MFDSLTWLTGAWLTEGWLAELSQFHFIRPLWLLAFLPMALLIWLRWREDNKPTWKDVLPAHLREALTIGERGWRKQLPLKLLMAIVSVAILICAGPSWQREASPFGEDQASLLVVLDNSDSMLATDIAPSRLERAKHKIRDLLKARKGGRTGLAVYAGSAHVAMPITQDSKVFEPFLAAIEPQIMPVAGKQAEQALPLIKQQLSDQIGASVLLVSDGVNPTTIEAYQRFFAQSEHQLLILAAGNRNVVSNNPIDIDSLQNLASATGGKVVEISVDNSDIQQLNRMIERNMQLNGESSMPWKDMGYYLLIPMALVMLVWFRKGWLVQWCVSALLVAQLAFVPPVQAETVAIKAEQVTVLETRSNWDKFAQWWWDLWLTPNQQGQRWFNQQEYLQAAKHFVDPLRKGTAYYYAGEYKLAHSAFLEMLNDPDPNEVNYGLYNAASALARQREYLAARELLQNLADDEQLNPALRTDVEHNLAVIAGIVEEINRTSESQAGTTDGPEESFELDDDKPRTADGADEDTVAELMLKETLNANEILGSEELADKWLKRVEADPKYFLRAKFQIQLREASNLVSEPTAESEDKQ</sequence>
<dbReference type="InterPro" id="IPR050768">
    <property type="entry name" value="UPF0353/GerABKA_families"/>
</dbReference>
<comment type="caution">
    <text evidence="4">The sequence shown here is derived from an EMBL/GenBank/DDBJ whole genome shotgun (WGS) entry which is preliminary data.</text>
</comment>
<feature type="region of interest" description="Disordered" evidence="1">
    <location>
        <begin position="491"/>
        <end position="518"/>
    </location>
</feature>
<dbReference type="PROSITE" id="PS50234">
    <property type="entry name" value="VWFA"/>
    <property type="match status" value="1"/>
</dbReference>
<keyword evidence="2" id="KW-0472">Membrane</keyword>
<feature type="compositionally biased region" description="Acidic residues" evidence="1">
    <location>
        <begin position="501"/>
        <end position="510"/>
    </location>
</feature>
<evidence type="ECO:0000256" key="1">
    <source>
        <dbReference type="SAM" id="MobiDB-lite"/>
    </source>
</evidence>
<reference evidence="4 5" key="1">
    <citation type="submission" date="2018-11" db="EMBL/GenBank/DDBJ databases">
        <title>Vibrio ponticus strain CAIM 1751 pathogenic for the snapper Lutjanus guttatus.</title>
        <authorList>
            <person name="Soto-Rodriguez S."/>
            <person name="Lozano-Olvera R."/>
            <person name="Gomez-Gil B."/>
        </authorList>
    </citation>
    <scope>NUCLEOTIDE SEQUENCE [LARGE SCALE GENOMIC DNA]</scope>
    <source>
        <strain evidence="4 5">CAIM 1751</strain>
    </source>
</reference>
<dbReference type="SUPFAM" id="SSF53300">
    <property type="entry name" value="vWA-like"/>
    <property type="match status" value="1"/>
</dbReference>
<feature type="transmembrane region" description="Helical" evidence="2">
    <location>
        <begin position="81"/>
        <end position="98"/>
    </location>
</feature>
<proteinExistence type="predicted"/>
<gene>
    <name evidence="4" type="ORF">EGH82_11340</name>
</gene>